<name>A0A2X7NRS0_ECOLX</name>
<evidence type="ECO:0000313" key="2">
    <source>
        <dbReference type="Proteomes" id="UP000250780"/>
    </source>
</evidence>
<proteinExistence type="predicted"/>
<dbReference type="Proteomes" id="UP000250780">
    <property type="component" value="Unassembled WGS sequence"/>
</dbReference>
<sequence length="118" mass="13565">MKMAYGSKMGHLNIYSEHDKVLNTIYPLVESVTPIGVREVRFRPARVINWKWDIGHTEYITSNRIDSLTHWLNVTCADLADPDVKLTDDDIKLFHDIIDLANLTCHKNTVAPKLISFE</sequence>
<dbReference type="EMBL" id="UASD01000010">
    <property type="protein sequence ID" value="SPX19876.1"/>
    <property type="molecule type" value="Genomic_DNA"/>
</dbReference>
<organism evidence="1 2">
    <name type="scientific">Escherichia coli</name>
    <dbReference type="NCBI Taxonomy" id="562"/>
    <lineage>
        <taxon>Bacteria</taxon>
        <taxon>Pseudomonadati</taxon>
        <taxon>Pseudomonadota</taxon>
        <taxon>Gammaproteobacteria</taxon>
        <taxon>Enterobacterales</taxon>
        <taxon>Enterobacteriaceae</taxon>
        <taxon>Escherichia</taxon>
    </lineage>
</organism>
<gene>
    <name evidence="1" type="ORF">NCTC9073_06020</name>
</gene>
<evidence type="ECO:0000313" key="1">
    <source>
        <dbReference type="EMBL" id="SPX19876.1"/>
    </source>
</evidence>
<accession>A0A2X7NRS0</accession>
<evidence type="ECO:0008006" key="3">
    <source>
        <dbReference type="Google" id="ProtNLM"/>
    </source>
</evidence>
<dbReference type="RefSeq" id="WP_064754959.1">
    <property type="nucleotide sequence ID" value="NZ_AP027506.1"/>
</dbReference>
<reference evidence="1 2" key="1">
    <citation type="submission" date="2018-06" db="EMBL/GenBank/DDBJ databases">
        <authorList>
            <consortium name="Pathogen Informatics"/>
            <person name="Doyle S."/>
        </authorList>
    </citation>
    <scope>NUCLEOTIDE SEQUENCE [LARGE SCALE GENOMIC DNA]</scope>
    <source>
        <strain evidence="1 2">NCTC9073</strain>
    </source>
</reference>
<dbReference type="AlphaFoldDB" id="A0A2X7NRS0"/>
<protein>
    <recommendedName>
        <fullName evidence="3">DUF726 domain-containing protein</fullName>
    </recommendedName>
</protein>